<dbReference type="RefSeq" id="WP_116417153.1">
    <property type="nucleotide sequence ID" value="NZ_NBXC01000002.1"/>
</dbReference>
<evidence type="ECO:0000313" key="2">
    <source>
        <dbReference type="EMBL" id="RFA29638.1"/>
    </source>
</evidence>
<gene>
    <name evidence="2" type="ORF">B7R25_01290</name>
</gene>
<evidence type="ECO:0000259" key="1">
    <source>
        <dbReference type="Pfam" id="PF01872"/>
    </source>
</evidence>
<evidence type="ECO:0000313" key="3">
    <source>
        <dbReference type="Proteomes" id="UP000257080"/>
    </source>
</evidence>
<protein>
    <submittedName>
        <fullName evidence="2">Deaminase</fullName>
    </submittedName>
</protein>
<sequence length="184" mass="20093">MRKLTAGLFMSVDGVVESPNLWQFDSFDEQLGAQMGAMMGSVQTAVLGRIGYEQWSDYWPSAPADDPFGAFINPIEKFVASRTLSGPLTWQNATLIDGDLSTFLTELKQTEGGDISVFSSISLVRQLLFGGLLDELTLMIHPVVAGSGQHLFEKTDATTRLELLRSNITSKGNAVLTYALRPTE</sequence>
<reference evidence="2 3" key="1">
    <citation type="submission" date="2017-04" db="EMBL/GenBank/DDBJ databases">
        <title>Comparative genome analysis of Subtercola boreus.</title>
        <authorList>
            <person name="Cho Y.-J."/>
            <person name="Cho A."/>
            <person name="Kim O.-S."/>
            <person name="Lee J.-I."/>
        </authorList>
    </citation>
    <scope>NUCLEOTIDE SEQUENCE [LARGE SCALE GENOMIC DNA]</scope>
    <source>
        <strain evidence="2 3">P28004</strain>
    </source>
</reference>
<feature type="domain" description="Bacterial bifunctional deaminase-reductase C-terminal" evidence="1">
    <location>
        <begin position="2"/>
        <end position="172"/>
    </location>
</feature>
<dbReference type="InterPro" id="IPR002734">
    <property type="entry name" value="RibDG_C"/>
</dbReference>
<dbReference type="SUPFAM" id="SSF53597">
    <property type="entry name" value="Dihydrofolate reductase-like"/>
    <property type="match status" value="1"/>
</dbReference>
<accession>A0A3E0WEU3</accession>
<dbReference type="EMBL" id="NBXE01000002">
    <property type="protein sequence ID" value="RFA29638.1"/>
    <property type="molecule type" value="Genomic_DNA"/>
</dbReference>
<proteinExistence type="predicted"/>
<name>A0A3E0WEU3_9MICO</name>
<dbReference type="GO" id="GO:0008703">
    <property type="term" value="F:5-amino-6-(5-phosphoribosylamino)uracil reductase activity"/>
    <property type="evidence" value="ECO:0007669"/>
    <property type="project" value="InterPro"/>
</dbReference>
<dbReference type="Proteomes" id="UP000257080">
    <property type="component" value="Unassembled WGS sequence"/>
</dbReference>
<dbReference type="GO" id="GO:0009231">
    <property type="term" value="P:riboflavin biosynthetic process"/>
    <property type="evidence" value="ECO:0007669"/>
    <property type="project" value="InterPro"/>
</dbReference>
<dbReference type="AlphaFoldDB" id="A0A3E0WEU3"/>
<organism evidence="2 3">
    <name type="scientific">Subtercola boreus</name>
    <dbReference type="NCBI Taxonomy" id="120213"/>
    <lineage>
        <taxon>Bacteria</taxon>
        <taxon>Bacillati</taxon>
        <taxon>Actinomycetota</taxon>
        <taxon>Actinomycetes</taxon>
        <taxon>Micrococcales</taxon>
        <taxon>Microbacteriaceae</taxon>
        <taxon>Subtercola</taxon>
    </lineage>
</organism>
<dbReference type="OrthoDB" id="7342392at2"/>
<comment type="caution">
    <text evidence="2">The sequence shown here is derived from an EMBL/GenBank/DDBJ whole genome shotgun (WGS) entry which is preliminary data.</text>
</comment>
<dbReference type="InterPro" id="IPR024072">
    <property type="entry name" value="DHFR-like_dom_sf"/>
</dbReference>
<dbReference type="Pfam" id="PF01872">
    <property type="entry name" value="RibD_C"/>
    <property type="match status" value="1"/>
</dbReference>
<dbReference type="Gene3D" id="3.40.430.10">
    <property type="entry name" value="Dihydrofolate Reductase, subunit A"/>
    <property type="match status" value="1"/>
</dbReference>